<dbReference type="Pfam" id="PF13880">
    <property type="entry name" value="Acetyltransf_13"/>
    <property type="match status" value="1"/>
</dbReference>
<accession>A0AAW0F6M6</accession>
<dbReference type="GO" id="GO:0005634">
    <property type="term" value="C:nucleus"/>
    <property type="evidence" value="ECO:0007669"/>
    <property type="project" value="TreeGrafter"/>
</dbReference>
<keyword evidence="4" id="KW-1185">Reference proteome</keyword>
<dbReference type="GO" id="GO:0007064">
    <property type="term" value="P:mitotic sister chromatid cohesion"/>
    <property type="evidence" value="ECO:0007669"/>
    <property type="project" value="TreeGrafter"/>
</dbReference>
<protein>
    <submittedName>
        <fullName evidence="3">ESCO acetyltransferase domain-containing protein</fullName>
    </submittedName>
</protein>
<name>A0AAW0F6M6_9TRYP</name>
<gene>
    <name evidence="3" type="ORF">NESM_000289600</name>
</gene>
<dbReference type="GO" id="GO:0000785">
    <property type="term" value="C:chromatin"/>
    <property type="evidence" value="ECO:0007669"/>
    <property type="project" value="TreeGrafter"/>
</dbReference>
<dbReference type="EMBL" id="JAECZO010000026">
    <property type="protein sequence ID" value="KAK7202195.1"/>
    <property type="molecule type" value="Genomic_DNA"/>
</dbReference>
<evidence type="ECO:0000313" key="4">
    <source>
        <dbReference type="Proteomes" id="UP001430356"/>
    </source>
</evidence>
<feature type="domain" description="N-acetyltransferase ESCO acetyl-transferase" evidence="2">
    <location>
        <begin position="225"/>
        <end position="290"/>
    </location>
</feature>
<sequence>MHAPPPLRTLSSVEDVDDVAAELPARWCTVADIAAQVVNAAAVAVDEVGDAAGVTVVLHNFFAAPPPRKRSRSHAVSPLPRADGATAPGTRTGGLRCGDAAATRCCTAALRRAVLAALATAGASVGCAGAVGHSGCVVVVHAGPSAECAGRPSRRSAPHPGSRWCVDGVCVVEEVGHAYRADSDSCAGVSPPASPGTTCTAACPRPDHTSAVACAGRRHSTGAPLCGVRLVWVSAASRGRGVAHRMVERARRSVTYGCDIAAADVAFAEPTAMGTAFARHYSGRPDFLVYYYR</sequence>
<feature type="region of interest" description="Disordered" evidence="1">
    <location>
        <begin position="66"/>
        <end position="93"/>
    </location>
</feature>
<dbReference type="AlphaFoldDB" id="A0AAW0F6M6"/>
<evidence type="ECO:0000259" key="2">
    <source>
        <dbReference type="Pfam" id="PF13880"/>
    </source>
</evidence>
<organism evidence="3 4">
    <name type="scientific">Novymonas esmeraldas</name>
    <dbReference type="NCBI Taxonomy" id="1808958"/>
    <lineage>
        <taxon>Eukaryota</taxon>
        <taxon>Discoba</taxon>
        <taxon>Euglenozoa</taxon>
        <taxon>Kinetoplastea</taxon>
        <taxon>Metakinetoplastina</taxon>
        <taxon>Trypanosomatida</taxon>
        <taxon>Trypanosomatidae</taxon>
        <taxon>Novymonas</taxon>
    </lineage>
</organism>
<dbReference type="PANTHER" id="PTHR45884">
    <property type="entry name" value="N-ACETYLTRANSFERASE ECO"/>
    <property type="match status" value="1"/>
</dbReference>
<evidence type="ECO:0000313" key="3">
    <source>
        <dbReference type="EMBL" id="KAK7202195.1"/>
    </source>
</evidence>
<dbReference type="GO" id="GO:0061733">
    <property type="term" value="F:protein-lysine-acetyltransferase activity"/>
    <property type="evidence" value="ECO:0007669"/>
    <property type="project" value="TreeGrafter"/>
</dbReference>
<proteinExistence type="predicted"/>
<evidence type="ECO:0000256" key="1">
    <source>
        <dbReference type="SAM" id="MobiDB-lite"/>
    </source>
</evidence>
<dbReference type="PANTHER" id="PTHR45884:SF2">
    <property type="entry name" value="N-ACETYLTRANSFERASE ECO"/>
    <property type="match status" value="1"/>
</dbReference>
<dbReference type="Proteomes" id="UP001430356">
    <property type="component" value="Unassembled WGS sequence"/>
</dbReference>
<reference evidence="3 4" key="1">
    <citation type="journal article" date="2021" name="MBio">
        <title>A New Model Trypanosomatid, Novymonas esmeraldas: Genomic Perception of Its 'Candidatus Pandoraea novymonadis' Endosymbiont.</title>
        <authorList>
            <person name="Zakharova A."/>
            <person name="Saura A."/>
            <person name="Butenko A."/>
            <person name="Podesvova L."/>
            <person name="Warmusova S."/>
            <person name="Kostygov A.Y."/>
            <person name="Nenarokova A."/>
            <person name="Lukes J."/>
            <person name="Opperdoes F.R."/>
            <person name="Yurchenko V."/>
        </authorList>
    </citation>
    <scope>NUCLEOTIDE SEQUENCE [LARGE SCALE GENOMIC DNA]</scope>
    <source>
        <strain evidence="3 4">E262AT.01</strain>
    </source>
</reference>
<dbReference type="InterPro" id="IPR028009">
    <property type="entry name" value="ESCO_Acetyltransf_dom"/>
</dbReference>
<comment type="caution">
    <text evidence="3">The sequence shown here is derived from an EMBL/GenBank/DDBJ whole genome shotgun (WGS) entry which is preliminary data.</text>
</comment>